<evidence type="ECO:0000256" key="1">
    <source>
        <dbReference type="SAM" id="Phobius"/>
    </source>
</evidence>
<sequence length="89" mass="10155">MTTNQLVFIITIVAFILNLPFGILRKNYKKFSVGWFVCIHAPIPIVAILRISTHTNWRYIPIFLISSILGQIIGARLPINFKSKNTNIT</sequence>
<keyword evidence="3" id="KW-1185">Reference proteome</keyword>
<dbReference type="PANTHER" id="PTHR31033">
    <property type="entry name" value="PROTEIN, PUTATIVE-RELATED"/>
    <property type="match status" value="1"/>
</dbReference>
<dbReference type="PANTHER" id="PTHR31033:SF18">
    <property type="entry name" value="OS06G0115800 PROTEIN"/>
    <property type="match status" value="1"/>
</dbReference>
<keyword evidence="1" id="KW-1133">Transmembrane helix</keyword>
<dbReference type="KEGG" id="ddf:DEFDS_0608"/>
<dbReference type="STRING" id="639282.DEFDS_0608"/>
<protein>
    <submittedName>
        <fullName evidence="2">Uncharacterized protein</fullName>
    </submittedName>
</protein>
<keyword evidence="1" id="KW-0472">Membrane</keyword>
<dbReference type="Proteomes" id="UP000001520">
    <property type="component" value="Chromosome"/>
</dbReference>
<dbReference type="HOGENOM" id="CLU_166570_0_0_0"/>
<keyword evidence="1" id="KW-0812">Transmembrane</keyword>
<proteinExistence type="predicted"/>
<dbReference type="eggNOG" id="ENOG5033DSE">
    <property type="taxonomic scope" value="Bacteria"/>
</dbReference>
<accession>D3PBW7</accession>
<feature type="transmembrane region" description="Helical" evidence="1">
    <location>
        <begin position="59"/>
        <end position="79"/>
    </location>
</feature>
<evidence type="ECO:0000313" key="2">
    <source>
        <dbReference type="EMBL" id="BAI80090.1"/>
    </source>
</evidence>
<feature type="transmembrane region" description="Helical" evidence="1">
    <location>
        <begin position="6"/>
        <end position="24"/>
    </location>
</feature>
<name>D3PBW7_DEFDS</name>
<dbReference type="EMBL" id="AP011529">
    <property type="protein sequence ID" value="BAI80090.1"/>
    <property type="molecule type" value="Genomic_DNA"/>
</dbReference>
<dbReference type="AlphaFoldDB" id="D3PBW7"/>
<gene>
    <name evidence="2" type="ordered locus">DEFDS_0608</name>
</gene>
<feature type="transmembrane region" description="Helical" evidence="1">
    <location>
        <begin position="31"/>
        <end position="53"/>
    </location>
</feature>
<evidence type="ECO:0000313" key="3">
    <source>
        <dbReference type="Proteomes" id="UP000001520"/>
    </source>
</evidence>
<reference evidence="2 3" key="1">
    <citation type="journal article" date="2010" name="DNA Res.">
        <title>Bacterial lifestyle in a deep-sea hydrothermal vent chimney revealed by the genome sequence of the thermophilic bacterium Deferribacter desulfuricans SSM1.</title>
        <authorList>
            <person name="Takaki Y."/>
            <person name="Shimamura S."/>
            <person name="Nakagawa S."/>
            <person name="Fukuhara Y."/>
            <person name="Horikawa H."/>
            <person name="Ankai A."/>
            <person name="Harada T."/>
            <person name="Hosoyama A."/>
            <person name="Oguchi A."/>
            <person name="Fukui S."/>
            <person name="Fujita N."/>
            <person name="Takami H."/>
            <person name="Takai K."/>
        </authorList>
    </citation>
    <scope>NUCLEOTIDE SEQUENCE [LARGE SCALE GENOMIC DNA]</scope>
    <source>
        <strain evidence="3">DSM 14783 / JCM 11476 / NBRC 101012 / SSM1</strain>
    </source>
</reference>
<organism evidence="2 3">
    <name type="scientific">Deferribacter desulfuricans (strain DSM 14783 / JCM 11476 / NBRC 101012 / SSM1)</name>
    <dbReference type="NCBI Taxonomy" id="639282"/>
    <lineage>
        <taxon>Bacteria</taxon>
        <taxon>Pseudomonadati</taxon>
        <taxon>Deferribacterota</taxon>
        <taxon>Deferribacteres</taxon>
        <taxon>Deferribacterales</taxon>
        <taxon>Deferribacteraceae</taxon>
        <taxon>Deferribacter</taxon>
    </lineage>
</organism>
<dbReference type="RefSeq" id="WP_013007338.1">
    <property type="nucleotide sequence ID" value="NC_013939.1"/>
</dbReference>